<dbReference type="InterPro" id="IPR023210">
    <property type="entry name" value="NADP_OxRdtase_dom"/>
</dbReference>
<dbReference type="CDD" id="cd19147">
    <property type="entry name" value="AKR_AKR9A3_9B1-4"/>
    <property type="match status" value="1"/>
</dbReference>
<evidence type="ECO:0000313" key="8">
    <source>
        <dbReference type="Proteomes" id="UP000191408"/>
    </source>
</evidence>
<dbReference type="STRING" id="60169.A0A1V6NGU0"/>
<organism evidence="7 8">
    <name type="scientific">Penicillium polonicum</name>
    <dbReference type="NCBI Taxonomy" id="60169"/>
    <lineage>
        <taxon>Eukaryota</taxon>
        <taxon>Fungi</taxon>
        <taxon>Dikarya</taxon>
        <taxon>Ascomycota</taxon>
        <taxon>Pezizomycotina</taxon>
        <taxon>Eurotiomycetes</taxon>
        <taxon>Eurotiomycetidae</taxon>
        <taxon>Eurotiales</taxon>
        <taxon>Aspergillaceae</taxon>
        <taxon>Penicillium</taxon>
    </lineage>
</organism>
<keyword evidence="3" id="KW-0560">Oxidoreductase</keyword>
<evidence type="ECO:0000256" key="3">
    <source>
        <dbReference type="ARBA" id="ARBA00023002"/>
    </source>
</evidence>
<keyword evidence="2" id="KW-0521">NADP</keyword>
<comment type="similarity">
    <text evidence="4">Belongs to the aldo/keto reductase family. Aldo/keto reductase 2 subfamily.</text>
</comment>
<evidence type="ECO:0000256" key="4">
    <source>
        <dbReference type="ARBA" id="ARBA00038157"/>
    </source>
</evidence>
<proteinExistence type="inferred from homology"/>
<evidence type="ECO:0000256" key="1">
    <source>
        <dbReference type="ARBA" id="ARBA00004721"/>
    </source>
</evidence>
<dbReference type="Proteomes" id="UP000191408">
    <property type="component" value="Unassembled WGS sequence"/>
</dbReference>
<dbReference type="Pfam" id="PF00248">
    <property type="entry name" value="Aldo_ket_red"/>
    <property type="match status" value="1"/>
</dbReference>
<dbReference type="FunFam" id="3.20.20.100:FF:000024">
    <property type="entry name" value="Aryl-alcohol dehydrogenase"/>
    <property type="match status" value="1"/>
</dbReference>
<evidence type="ECO:0000256" key="5">
    <source>
        <dbReference type="ARBA" id="ARBA00073126"/>
    </source>
</evidence>
<keyword evidence="8" id="KW-1185">Reference proteome</keyword>
<dbReference type="EMBL" id="MDYM01000008">
    <property type="protein sequence ID" value="OQD63891.1"/>
    <property type="molecule type" value="Genomic_DNA"/>
</dbReference>
<protein>
    <recommendedName>
        <fullName evidence="5">Aldo-keto reductase ausK</fullName>
    </recommendedName>
</protein>
<dbReference type="AlphaFoldDB" id="A0A1V6NGU0"/>
<dbReference type="InterPro" id="IPR050523">
    <property type="entry name" value="AKR_Detox_Biosynth"/>
</dbReference>
<name>A0A1V6NGU0_PENPO</name>
<gene>
    <name evidence="7" type="ORF">PENPOL_c008G07183</name>
</gene>
<dbReference type="OrthoDB" id="48988at2759"/>
<feature type="domain" description="NADP-dependent oxidoreductase" evidence="6">
    <location>
        <begin position="31"/>
        <end position="339"/>
    </location>
</feature>
<evidence type="ECO:0000256" key="2">
    <source>
        <dbReference type="ARBA" id="ARBA00022857"/>
    </source>
</evidence>
<accession>A0A1V6NGU0</accession>
<dbReference type="InterPro" id="IPR036812">
    <property type="entry name" value="NAD(P)_OxRdtase_dom_sf"/>
</dbReference>
<comment type="pathway">
    <text evidence="1">Secondary metabolite biosynthesis; terpenoid biosynthesis.</text>
</comment>
<sequence>MDELFAPAPEPATPLGRYRVLSSTAGVRVSPLQLGAMSIGDSWNQVMGSMNKEQSFALLDAFVAAGGNFIDTANNYQNEQSETWLGEWMAARNNRDQIVLATKFTTDYRSHAAGKGNVPNACGNHKRSMVLSVRDSLRKLQTDFIDVLYLHWWDHTTSIEEIMDSLHILVEQGKVMYLGISDSPAWVVAAANTYARAHGKTPFSIYQGRWNVMRRDFERDILPMARHFGMALAPWDVLGGGHFQTAKQIEERKRTGEGLRSVMGAEQTEEERSISEALATVAAEHGVESITTIALAYVLCKAPNVFPLVGGRKIEHLHDNIQALSIRLTDKQIEFLEAAATFDIGFPGNFIGEDPSTNGGKMTFLMGMAGRVDFVQASQAIGYEPGK</sequence>
<evidence type="ECO:0000313" key="7">
    <source>
        <dbReference type="EMBL" id="OQD63891.1"/>
    </source>
</evidence>
<comment type="caution">
    <text evidence="7">The sequence shown here is derived from an EMBL/GenBank/DDBJ whole genome shotgun (WGS) entry which is preliminary data.</text>
</comment>
<dbReference type="SUPFAM" id="SSF51430">
    <property type="entry name" value="NAD(P)-linked oxidoreductase"/>
    <property type="match status" value="1"/>
</dbReference>
<dbReference type="GO" id="GO:0016491">
    <property type="term" value="F:oxidoreductase activity"/>
    <property type="evidence" value="ECO:0007669"/>
    <property type="project" value="UniProtKB-KW"/>
</dbReference>
<reference evidence="8" key="1">
    <citation type="journal article" date="2017" name="Nat. Microbiol.">
        <title>Global analysis of biosynthetic gene clusters reveals vast potential of secondary metabolite production in Penicillium species.</title>
        <authorList>
            <person name="Nielsen J.C."/>
            <person name="Grijseels S."/>
            <person name="Prigent S."/>
            <person name="Ji B."/>
            <person name="Dainat J."/>
            <person name="Nielsen K.F."/>
            <person name="Frisvad J.C."/>
            <person name="Workman M."/>
            <person name="Nielsen J."/>
        </authorList>
    </citation>
    <scope>NUCLEOTIDE SEQUENCE [LARGE SCALE GENOMIC DNA]</scope>
    <source>
        <strain evidence="8">IBT 4502</strain>
    </source>
</reference>
<dbReference type="PANTHER" id="PTHR43364">
    <property type="entry name" value="NADH-SPECIFIC METHYLGLYOXAL REDUCTASE-RELATED"/>
    <property type="match status" value="1"/>
</dbReference>
<evidence type="ECO:0000259" key="6">
    <source>
        <dbReference type="Pfam" id="PF00248"/>
    </source>
</evidence>
<dbReference type="Gene3D" id="3.20.20.100">
    <property type="entry name" value="NADP-dependent oxidoreductase domain"/>
    <property type="match status" value="1"/>
</dbReference>
<dbReference type="PANTHER" id="PTHR43364:SF2">
    <property type="entry name" value="ARYL-ALCOHOL DEHYDROGENASE AAD10-RELATED"/>
    <property type="match status" value="1"/>
</dbReference>